<keyword evidence="2" id="KW-1133">Transmembrane helix</keyword>
<evidence type="ECO:0000313" key="4">
    <source>
        <dbReference type="Proteomes" id="UP000005258"/>
    </source>
</evidence>
<feature type="region of interest" description="Disordered" evidence="1">
    <location>
        <begin position="95"/>
        <end position="114"/>
    </location>
</feature>
<name>I3TGV8_TISMK</name>
<accession>I3TGV8</accession>
<reference evidence="3 4" key="1">
    <citation type="journal article" date="2012" name="J. Am. Chem. Soc.">
        <title>Bacterial biosynthesis and maturation of the didemnin anti-cancer agents.</title>
        <authorList>
            <person name="Xu Y."/>
            <person name="Kersten R.D."/>
            <person name="Nam S.J."/>
            <person name="Lu L."/>
            <person name="Al-Suwailem A.M."/>
            <person name="Zheng H."/>
            <person name="Fenical W."/>
            <person name="Dorrestein P.C."/>
            <person name="Moore B.S."/>
            <person name="Qian P.Y."/>
        </authorList>
    </citation>
    <scope>NUCLEOTIDE SEQUENCE [LARGE SCALE GENOMIC DNA]</scope>
    <source>
        <strain evidence="3 4">KA081020-065</strain>
    </source>
</reference>
<dbReference type="eggNOG" id="ENOG503000T">
    <property type="taxonomic scope" value="Bacteria"/>
</dbReference>
<dbReference type="Proteomes" id="UP000005258">
    <property type="component" value="Chromosome"/>
</dbReference>
<evidence type="ECO:0000256" key="1">
    <source>
        <dbReference type="SAM" id="MobiDB-lite"/>
    </source>
</evidence>
<gene>
    <name evidence="3" type="ordered locus">TMO_0157</name>
</gene>
<dbReference type="EMBL" id="CP003236">
    <property type="protein sequence ID" value="AFK51996.1"/>
    <property type="molecule type" value="Genomic_DNA"/>
</dbReference>
<dbReference type="STRING" id="1110502.TMO_0157"/>
<feature type="transmembrane region" description="Helical" evidence="2">
    <location>
        <begin position="49"/>
        <end position="75"/>
    </location>
</feature>
<keyword evidence="2" id="KW-0472">Membrane</keyword>
<proteinExistence type="predicted"/>
<protein>
    <submittedName>
        <fullName evidence="3">Uncharacterized protein</fullName>
    </submittedName>
</protein>
<evidence type="ECO:0000313" key="3">
    <source>
        <dbReference type="EMBL" id="AFK51996.1"/>
    </source>
</evidence>
<evidence type="ECO:0000256" key="2">
    <source>
        <dbReference type="SAM" id="Phobius"/>
    </source>
</evidence>
<dbReference type="AlphaFoldDB" id="I3TGV8"/>
<dbReference type="InterPro" id="IPR036610">
    <property type="entry name" value="PEBP-like_sf"/>
</dbReference>
<dbReference type="HOGENOM" id="CLU_1019190_0_0_5"/>
<dbReference type="RefSeq" id="WP_014743676.1">
    <property type="nucleotide sequence ID" value="NC_017956.1"/>
</dbReference>
<dbReference type="Gene3D" id="3.90.280.10">
    <property type="entry name" value="PEBP-like"/>
    <property type="match status" value="1"/>
</dbReference>
<organism evidence="3 4">
    <name type="scientific">Tistrella mobilis (strain KA081020-065)</name>
    <dbReference type="NCBI Taxonomy" id="1110502"/>
    <lineage>
        <taxon>Bacteria</taxon>
        <taxon>Pseudomonadati</taxon>
        <taxon>Pseudomonadota</taxon>
        <taxon>Alphaproteobacteria</taxon>
        <taxon>Geminicoccales</taxon>
        <taxon>Geminicoccaceae</taxon>
        <taxon>Tistrella</taxon>
    </lineage>
</organism>
<keyword evidence="4" id="KW-1185">Reference proteome</keyword>
<sequence>MAQIDDGVQNATSHGAVADIGVGPIVRDVAGNILQAPRGTERADGSNKWAFTILAIAFGAFAAGLLVAGSLMAGVGHTPSASSSWSSDLAASGISPSGTLPSGTSPSGTPWSGSSGLHVRFADPAWNGVTIPDHARCSRYGPAGASPELIVTGLPEGTRMIAVAFNDDSYRPLATDGGHGMIAIAAEGDTGWAVVPAVPGETAALPKGVTMIAPHRGRLSPGTAYLGPCSGGTGNHYSAEILALRTPLPLPGMRLAVTKGDVLGRSVISLGRY</sequence>
<keyword evidence="2" id="KW-0812">Transmembrane</keyword>
<dbReference type="KEGG" id="tmo:TMO_0157"/>